<dbReference type="NCBIfam" id="NF006592">
    <property type="entry name" value="PRK09125.1"/>
    <property type="match status" value="1"/>
</dbReference>
<evidence type="ECO:0000256" key="4">
    <source>
        <dbReference type="ARBA" id="ARBA00022763"/>
    </source>
</evidence>
<dbReference type="PANTHER" id="PTHR47810">
    <property type="entry name" value="DNA LIGASE"/>
    <property type="match status" value="1"/>
</dbReference>
<dbReference type="CDD" id="cd08041">
    <property type="entry name" value="OBF_kDNA_ligase_like"/>
    <property type="match status" value="1"/>
</dbReference>
<evidence type="ECO:0000256" key="5">
    <source>
        <dbReference type="ARBA" id="ARBA00023204"/>
    </source>
</evidence>
<name>A0A8J6P3H3_9GAMM</name>
<sequence>MQWVLLLWIFGLSPLYADDYSDPILAKVYQSEDLTGWWVSEKLDGVRAIWNGKILLFRSGRPISAPNWFTESFPEYSMDGELWMGRGTFDRLSGTVRRDVPVDDEWRRIRYMLFELPDQPGTFTERVERMEQLVRSLKIPWLQVVSQERVGNDALLMQQLEQIVQQGGEGLMLHRADSHYHGGRSSDLLKLKSWQDAEAAVVEILPGKGKYDGMMGSLLVESENGRRFRIGSGFKLQERKNPPSVGTVITYKYTGLTPNGLPRFASFLRIHHTF</sequence>
<dbReference type="SUPFAM" id="SSF56091">
    <property type="entry name" value="DNA ligase/mRNA capping enzyme, catalytic domain"/>
    <property type="match status" value="1"/>
</dbReference>
<evidence type="ECO:0000313" key="8">
    <source>
        <dbReference type="EMBL" id="MBC8519469.1"/>
    </source>
</evidence>
<evidence type="ECO:0000256" key="3">
    <source>
        <dbReference type="ARBA" id="ARBA00022705"/>
    </source>
</evidence>
<reference evidence="8 9" key="1">
    <citation type="submission" date="2020-08" db="EMBL/GenBank/DDBJ databases">
        <title>Bridging the membrane lipid divide: bacteria of the FCB group superphylum have the potential to synthesize archaeal ether lipids.</title>
        <authorList>
            <person name="Villanueva L."/>
            <person name="Von Meijenfeldt F.A.B."/>
            <person name="Westbye A.B."/>
            <person name="Yadav S."/>
            <person name="Hopmans E.C."/>
            <person name="Dutilh B.E."/>
            <person name="Sinninghe Damste J.S."/>
        </authorList>
    </citation>
    <scope>NUCLEOTIDE SEQUENCE [LARGE SCALE GENOMIC DNA]</scope>
    <source>
        <strain evidence="8">NIOZ-UU100</strain>
    </source>
</reference>
<comment type="catalytic activity">
    <reaction evidence="6">
        <text>ATP + (deoxyribonucleotide)n-3'-hydroxyl + 5'-phospho-(deoxyribonucleotide)m = (deoxyribonucleotide)n+m + AMP + diphosphate.</text>
        <dbReference type="EC" id="6.5.1.1"/>
    </reaction>
</comment>
<dbReference type="SUPFAM" id="SSF50249">
    <property type="entry name" value="Nucleic acid-binding proteins"/>
    <property type="match status" value="1"/>
</dbReference>
<dbReference type="EMBL" id="JACNFK010000023">
    <property type="protein sequence ID" value="MBC8519469.1"/>
    <property type="molecule type" value="Genomic_DNA"/>
</dbReference>
<comment type="cofactor">
    <cofactor evidence="1">
        <name>a divalent metal cation</name>
        <dbReference type="ChEBI" id="CHEBI:60240"/>
    </cofactor>
</comment>
<evidence type="ECO:0000256" key="2">
    <source>
        <dbReference type="ARBA" id="ARBA00022598"/>
    </source>
</evidence>
<dbReference type="Gene3D" id="3.30.1490.70">
    <property type="match status" value="1"/>
</dbReference>
<keyword evidence="3" id="KW-0235">DNA replication</keyword>
<accession>A0A8J6P3H3</accession>
<organism evidence="8 9">
    <name type="scientific">Candidatus Thiopontia autotrophica</name>
    <dbReference type="NCBI Taxonomy" id="2841688"/>
    <lineage>
        <taxon>Bacteria</taxon>
        <taxon>Pseudomonadati</taxon>
        <taxon>Pseudomonadota</taxon>
        <taxon>Gammaproteobacteria</taxon>
        <taxon>Candidatus Thiopontia</taxon>
    </lineage>
</organism>
<dbReference type="Pfam" id="PF01068">
    <property type="entry name" value="DNA_ligase_A_M"/>
    <property type="match status" value="1"/>
</dbReference>
<dbReference type="InterPro" id="IPR012340">
    <property type="entry name" value="NA-bd_OB-fold"/>
</dbReference>
<dbReference type="Gene3D" id="2.40.50.140">
    <property type="entry name" value="Nucleic acid-binding proteins"/>
    <property type="match status" value="1"/>
</dbReference>
<keyword evidence="2 8" id="KW-0436">Ligase</keyword>
<dbReference type="GO" id="GO:0006281">
    <property type="term" value="P:DNA repair"/>
    <property type="evidence" value="ECO:0007669"/>
    <property type="project" value="UniProtKB-KW"/>
</dbReference>
<dbReference type="Proteomes" id="UP000654401">
    <property type="component" value="Unassembled WGS sequence"/>
</dbReference>
<keyword evidence="5" id="KW-0234">DNA repair</keyword>
<feature type="domain" description="ATP-dependent DNA ligase family profile" evidence="7">
    <location>
        <begin position="122"/>
        <end position="224"/>
    </location>
</feature>
<dbReference type="GO" id="GO:0003910">
    <property type="term" value="F:DNA ligase (ATP) activity"/>
    <property type="evidence" value="ECO:0007669"/>
    <property type="project" value="UniProtKB-EC"/>
</dbReference>
<evidence type="ECO:0000256" key="6">
    <source>
        <dbReference type="ARBA" id="ARBA00034003"/>
    </source>
</evidence>
<dbReference type="Gene3D" id="3.30.470.30">
    <property type="entry name" value="DNA ligase/mRNA capping enzyme"/>
    <property type="match status" value="1"/>
</dbReference>
<gene>
    <name evidence="8" type="ORF">H8D24_03555</name>
</gene>
<dbReference type="PANTHER" id="PTHR47810:SF1">
    <property type="entry name" value="DNA LIGASE B"/>
    <property type="match status" value="1"/>
</dbReference>
<evidence type="ECO:0000259" key="7">
    <source>
        <dbReference type="PROSITE" id="PS50160"/>
    </source>
</evidence>
<dbReference type="InterPro" id="IPR050326">
    <property type="entry name" value="NAD_dep_DNA_ligaseB"/>
</dbReference>
<dbReference type="GO" id="GO:0006310">
    <property type="term" value="P:DNA recombination"/>
    <property type="evidence" value="ECO:0007669"/>
    <property type="project" value="InterPro"/>
</dbReference>
<dbReference type="PROSITE" id="PS50160">
    <property type="entry name" value="DNA_LIGASE_A3"/>
    <property type="match status" value="1"/>
</dbReference>
<dbReference type="Pfam" id="PF14743">
    <property type="entry name" value="DNA_ligase_OB_2"/>
    <property type="match status" value="1"/>
</dbReference>
<evidence type="ECO:0000256" key="1">
    <source>
        <dbReference type="ARBA" id="ARBA00001968"/>
    </source>
</evidence>
<protein>
    <submittedName>
        <fullName evidence="8">DNA ligase</fullName>
    </submittedName>
</protein>
<dbReference type="CDD" id="cd07896">
    <property type="entry name" value="Adenylation_kDNA_ligase_like"/>
    <property type="match status" value="1"/>
</dbReference>
<proteinExistence type="predicted"/>
<dbReference type="InterPro" id="IPR012310">
    <property type="entry name" value="DNA_ligase_ATP-dep_cent"/>
</dbReference>
<dbReference type="AlphaFoldDB" id="A0A8J6P3H3"/>
<comment type="caution">
    <text evidence="8">The sequence shown here is derived from an EMBL/GenBank/DDBJ whole genome shotgun (WGS) entry which is preliminary data.</text>
</comment>
<dbReference type="InterPro" id="IPR029319">
    <property type="entry name" value="DNA_ligase_OB"/>
</dbReference>
<keyword evidence="4" id="KW-0227">DNA damage</keyword>
<dbReference type="GO" id="GO:0006260">
    <property type="term" value="P:DNA replication"/>
    <property type="evidence" value="ECO:0007669"/>
    <property type="project" value="UniProtKB-KW"/>
</dbReference>
<dbReference type="GO" id="GO:0005524">
    <property type="term" value="F:ATP binding"/>
    <property type="evidence" value="ECO:0007669"/>
    <property type="project" value="InterPro"/>
</dbReference>
<evidence type="ECO:0000313" key="9">
    <source>
        <dbReference type="Proteomes" id="UP000654401"/>
    </source>
</evidence>